<name>A0A5B7HJQ8_PORTR</name>
<keyword evidence="2" id="KW-1185">Reference proteome</keyword>
<evidence type="ECO:0000313" key="2">
    <source>
        <dbReference type="Proteomes" id="UP000324222"/>
    </source>
</evidence>
<sequence>MDVGMRVSREACGEEVSVRHVNSTTGSNGFRQIDVYFGHSRRFHAFLQEAAALNNLRNPLNTPQESPAASTST</sequence>
<proteinExistence type="predicted"/>
<accession>A0A5B7HJQ8</accession>
<gene>
    <name evidence="1" type="ORF">E2C01_065760</name>
</gene>
<protein>
    <submittedName>
        <fullName evidence="1">Uncharacterized protein</fullName>
    </submittedName>
</protein>
<dbReference type="Proteomes" id="UP000324222">
    <property type="component" value="Unassembled WGS sequence"/>
</dbReference>
<evidence type="ECO:0000313" key="1">
    <source>
        <dbReference type="EMBL" id="MPC71482.1"/>
    </source>
</evidence>
<organism evidence="1 2">
    <name type="scientific">Portunus trituberculatus</name>
    <name type="common">Swimming crab</name>
    <name type="synonym">Neptunus trituberculatus</name>
    <dbReference type="NCBI Taxonomy" id="210409"/>
    <lineage>
        <taxon>Eukaryota</taxon>
        <taxon>Metazoa</taxon>
        <taxon>Ecdysozoa</taxon>
        <taxon>Arthropoda</taxon>
        <taxon>Crustacea</taxon>
        <taxon>Multicrustacea</taxon>
        <taxon>Malacostraca</taxon>
        <taxon>Eumalacostraca</taxon>
        <taxon>Eucarida</taxon>
        <taxon>Decapoda</taxon>
        <taxon>Pleocyemata</taxon>
        <taxon>Brachyura</taxon>
        <taxon>Eubrachyura</taxon>
        <taxon>Portunoidea</taxon>
        <taxon>Portunidae</taxon>
        <taxon>Portuninae</taxon>
        <taxon>Portunus</taxon>
    </lineage>
</organism>
<comment type="caution">
    <text evidence="1">The sequence shown here is derived from an EMBL/GenBank/DDBJ whole genome shotgun (WGS) entry which is preliminary data.</text>
</comment>
<dbReference type="EMBL" id="VSRR010032957">
    <property type="protein sequence ID" value="MPC71482.1"/>
    <property type="molecule type" value="Genomic_DNA"/>
</dbReference>
<reference evidence="1 2" key="1">
    <citation type="submission" date="2019-05" db="EMBL/GenBank/DDBJ databases">
        <title>Another draft genome of Portunus trituberculatus and its Hox gene families provides insights of decapod evolution.</title>
        <authorList>
            <person name="Jeong J.-H."/>
            <person name="Song I."/>
            <person name="Kim S."/>
            <person name="Choi T."/>
            <person name="Kim D."/>
            <person name="Ryu S."/>
            <person name="Kim W."/>
        </authorList>
    </citation>
    <scope>NUCLEOTIDE SEQUENCE [LARGE SCALE GENOMIC DNA]</scope>
    <source>
        <tissue evidence="1">Muscle</tissue>
    </source>
</reference>
<dbReference type="AlphaFoldDB" id="A0A5B7HJQ8"/>